<proteinExistence type="predicted"/>
<sequence length="102" mass="11308">MSNWNLDNFDNIYASLAESAYTGRPNTFAYEKLTPEERAQLDSGESLKFDFAKDAKDNKGQLTQGASGDGYPDKSDPNASKTELYLQPDETLHTTKDGHQKG</sequence>
<evidence type="ECO:0000313" key="2">
    <source>
        <dbReference type="EMBL" id="MFC3932938.1"/>
    </source>
</evidence>
<dbReference type="Proteomes" id="UP001595901">
    <property type="component" value="Unassembled WGS sequence"/>
</dbReference>
<evidence type="ECO:0000256" key="1">
    <source>
        <dbReference type="SAM" id="MobiDB-lite"/>
    </source>
</evidence>
<feature type="non-terminal residue" evidence="2">
    <location>
        <position position="102"/>
    </location>
</feature>
<name>A0ABV8D3M8_9STRE</name>
<dbReference type="EMBL" id="JBHSAC010000082">
    <property type="protein sequence ID" value="MFC3932938.1"/>
    <property type="molecule type" value="Genomic_DNA"/>
</dbReference>
<evidence type="ECO:0000313" key="3">
    <source>
        <dbReference type="Proteomes" id="UP001595901"/>
    </source>
</evidence>
<accession>A0ABV8D3M8</accession>
<organism evidence="2 3">
    <name type="scientific">Streptococcus dentapri</name>
    <dbReference type="NCBI Taxonomy" id="573564"/>
    <lineage>
        <taxon>Bacteria</taxon>
        <taxon>Bacillati</taxon>
        <taxon>Bacillota</taxon>
        <taxon>Bacilli</taxon>
        <taxon>Lactobacillales</taxon>
        <taxon>Streptococcaceae</taxon>
        <taxon>Streptococcus</taxon>
    </lineage>
</organism>
<gene>
    <name evidence="2" type="ORF">ACFOSE_09280</name>
</gene>
<comment type="caution">
    <text evidence="2">The sequence shown here is derived from an EMBL/GenBank/DDBJ whole genome shotgun (WGS) entry which is preliminary data.</text>
</comment>
<keyword evidence="3" id="KW-1185">Reference proteome</keyword>
<feature type="region of interest" description="Disordered" evidence="1">
    <location>
        <begin position="55"/>
        <end position="102"/>
    </location>
</feature>
<protein>
    <submittedName>
        <fullName evidence="2">Uncharacterized protein</fullName>
    </submittedName>
</protein>
<feature type="compositionally biased region" description="Basic and acidic residues" evidence="1">
    <location>
        <begin position="90"/>
        <end position="102"/>
    </location>
</feature>
<reference evidence="3" key="1">
    <citation type="journal article" date="2019" name="Int. J. Syst. Evol. Microbiol.">
        <title>The Global Catalogue of Microorganisms (GCM) 10K type strain sequencing project: providing services to taxonomists for standard genome sequencing and annotation.</title>
        <authorList>
            <consortium name="The Broad Institute Genomics Platform"/>
            <consortium name="The Broad Institute Genome Sequencing Center for Infectious Disease"/>
            <person name="Wu L."/>
            <person name="Ma J."/>
        </authorList>
    </citation>
    <scope>NUCLEOTIDE SEQUENCE [LARGE SCALE GENOMIC DNA]</scope>
    <source>
        <strain evidence="3">CCUG 58728</strain>
    </source>
</reference>